<evidence type="ECO:0000259" key="5">
    <source>
        <dbReference type="PROSITE" id="PS50977"/>
    </source>
</evidence>
<dbReference type="PROSITE" id="PS50977">
    <property type="entry name" value="HTH_TETR_2"/>
    <property type="match status" value="1"/>
</dbReference>
<feature type="DNA-binding region" description="H-T-H motif" evidence="4">
    <location>
        <begin position="28"/>
        <end position="47"/>
    </location>
</feature>
<dbReference type="EMBL" id="JACYGY010000001">
    <property type="protein sequence ID" value="MBE9463236.1"/>
    <property type="molecule type" value="Genomic_DNA"/>
</dbReference>
<keyword evidence="7" id="KW-1185">Reference proteome</keyword>
<reference evidence="7" key="1">
    <citation type="submission" date="2023-07" db="EMBL/GenBank/DDBJ databases">
        <title>Dyadobacter sp. nov 'subterranea' isolated from contaminted grondwater.</title>
        <authorList>
            <person name="Szabo I."/>
            <person name="Al-Omari J."/>
            <person name="Szerdahelyi S.G."/>
            <person name="Rado J."/>
        </authorList>
    </citation>
    <scope>NUCLEOTIDE SEQUENCE [LARGE SCALE GENOMIC DNA]</scope>
    <source>
        <strain evidence="7">UP-52</strain>
    </source>
</reference>
<proteinExistence type="predicted"/>
<dbReference type="RefSeq" id="WP_194121383.1">
    <property type="nucleotide sequence ID" value="NZ_JACYGY010000001.1"/>
</dbReference>
<accession>A0ABR9WFX4</accession>
<keyword evidence="2 4" id="KW-0238">DNA-binding</keyword>
<dbReference type="InterPro" id="IPR001647">
    <property type="entry name" value="HTH_TetR"/>
</dbReference>
<evidence type="ECO:0000256" key="2">
    <source>
        <dbReference type="ARBA" id="ARBA00023125"/>
    </source>
</evidence>
<evidence type="ECO:0000256" key="4">
    <source>
        <dbReference type="PROSITE-ProRule" id="PRU00335"/>
    </source>
</evidence>
<comment type="caution">
    <text evidence="6">The sequence shown here is derived from an EMBL/GenBank/DDBJ whole genome shotgun (WGS) entry which is preliminary data.</text>
</comment>
<dbReference type="InterPro" id="IPR011075">
    <property type="entry name" value="TetR_C"/>
</dbReference>
<dbReference type="PRINTS" id="PR00455">
    <property type="entry name" value="HTHTETR"/>
</dbReference>
<evidence type="ECO:0000313" key="6">
    <source>
        <dbReference type="EMBL" id="MBE9463236.1"/>
    </source>
</evidence>
<keyword evidence="1" id="KW-0805">Transcription regulation</keyword>
<dbReference type="PANTHER" id="PTHR47506">
    <property type="entry name" value="TRANSCRIPTIONAL REGULATORY PROTEIN"/>
    <property type="match status" value="1"/>
</dbReference>
<evidence type="ECO:0000256" key="1">
    <source>
        <dbReference type="ARBA" id="ARBA00023015"/>
    </source>
</evidence>
<protein>
    <submittedName>
        <fullName evidence="6">TetR/AcrR family transcriptional regulator</fullName>
    </submittedName>
</protein>
<dbReference type="SUPFAM" id="SSF48498">
    <property type="entry name" value="Tetracyclin repressor-like, C-terminal domain"/>
    <property type="match status" value="1"/>
</dbReference>
<dbReference type="SUPFAM" id="SSF46689">
    <property type="entry name" value="Homeodomain-like"/>
    <property type="match status" value="1"/>
</dbReference>
<evidence type="ECO:0000256" key="3">
    <source>
        <dbReference type="ARBA" id="ARBA00023163"/>
    </source>
</evidence>
<dbReference type="Proteomes" id="UP000634134">
    <property type="component" value="Unassembled WGS sequence"/>
</dbReference>
<keyword evidence="3" id="KW-0804">Transcription</keyword>
<dbReference type="Pfam" id="PF00440">
    <property type="entry name" value="TetR_N"/>
    <property type="match status" value="1"/>
</dbReference>
<dbReference type="Gene3D" id="1.10.357.10">
    <property type="entry name" value="Tetracycline Repressor, domain 2"/>
    <property type="match status" value="1"/>
</dbReference>
<dbReference type="InterPro" id="IPR009057">
    <property type="entry name" value="Homeodomain-like_sf"/>
</dbReference>
<dbReference type="PANTHER" id="PTHR47506:SF3">
    <property type="entry name" value="HTH-TYPE TRANSCRIPTIONAL REGULATOR LMRA"/>
    <property type="match status" value="1"/>
</dbReference>
<gene>
    <name evidence="6" type="ORF">IEE83_15210</name>
</gene>
<evidence type="ECO:0000313" key="7">
    <source>
        <dbReference type="Proteomes" id="UP000634134"/>
    </source>
</evidence>
<sequence length="197" mass="21783">MKKAERTRQFIIETAAPIFNEKGIAGTTIDDVLAATKMAKGGLYGHFNSKEEIAYTMVDFLLGKLSDRVISEIGKEKTAKGKLFAFMNVYKNPLASYIEGGCPILNFGVESDDTSSVVKKKVKDIIEGTRTMLTEIINSGITNKEFSDTLDAQDFALKLFTTLEGAMMVSRVTGSNKPMNDLIRMLKKDLELHEIKA</sequence>
<organism evidence="6 7">
    <name type="scientific">Dyadobacter subterraneus</name>
    <dbReference type="NCBI Taxonomy" id="2773304"/>
    <lineage>
        <taxon>Bacteria</taxon>
        <taxon>Pseudomonadati</taxon>
        <taxon>Bacteroidota</taxon>
        <taxon>Cytophagia</taxon>
        <taxon>Cytophagales</taxon>
        <taxon>Spirosomataceae</taxon>
        <taxon>Dyadobacter</taxon>
    </lineage>
</organism>
<dbReference type="InterPro" id="IPR036271">
    <property type="entry name" value="Tet_transcr_reg_TetR-rel_C_sf"/>
</dbReference>
<feature type="domain" description="HTH tetR-type" evidence="5">
    <location>
        <begin position="5"/>
        <end position="65"/>
    </location>
</feature>
<dbReference type="Pfam" id="PF16925">
    <property type="entry name" value="TetR_C_13"/>
    <property type="match status" value="1"/>
</dbReference>
<name>A0ABR9WFX4_9BACT</name>